<evidence type="ECO:0000313" key="3">
    <source>
        <dbReference type="Proteomes" id="UP000001982"/>
    </source>
</evidence>
<dbReference type="AlphaFoldDB" id="Q12R76"/>
<dbReference type="GO" id="GO:0006506">
    <property type="term" value="P:GPI anchor biosynthetic process"/>
    <property type="evidence" value="ECO:0007669"/>
    <property type="project" value="TreeGrafter"/>
</dbReference>
<gene>
    <name evidence="2" type="ordered locus">Sden_0760</name>
</gene>
<dbReference type="PANTHER" id="PTHR14859">
    <property type="entry name" value="CALCOFLUOR WHITE HYPERSENSITIVE PROTEIN PRECURSOR"/>
    <property type="match status" value="1"/>
</dbReference>
<dbReference type="KEGG" id="sdn:Sden_0760"/>
<dbReference type="InterPro" id="IPR051916">
    <property type="entry name" value="GPI-anchor_lipid_remodeler"/>
</dbReference>
<keyword evidence="2" id="KW-0378">Hydrolase</keyword>
<dbReference type="STRING" id="318161.Sden_0760"/>
<dbReference type="Proteomes" id="UP000001982">
    <property type="component" value="Chromosome"/>
</dbReference>
<dbReference type="OrthoDB" id="833328at2"/>
<dbReference type="GO" id="GO:0016020">
    <property type="term" value="C:membrane"/>
    <property type="evidence" value="ECO:0007669"/>
    <property type="project" value="GOC"/>
</dbReference>
<dbReference type="Gene3D" id="3.60.10.10">
    <property type="entry name" value="Endonuclease/exonuclease/phosphatase"/>
    <property type="match status" value="1"/>
</dbReference>
<feature type="domain" description="Endonuclease/exonuclease/phosphatase" evidence="1">
    <location>
        <begin position="39"/>
        <end position="337"/>
    </location>
</feature>
<dbReference type="GO" id="GO:0004519">
    <property type="term" value="F:endonuclease activity"/>
    <property type="evidence" value="ECO:0007669"/>
    <property type="project" value="UniProtKB-KW"/>
</dbReference>
<sequence length="379" mass="42437">MSSLEASQIRIASINLFNFIAPPDAYYDFENIYSQDQWAKKLAWFKAFFEENPADVVGFQEVFSPDELQSLMASLGYPHFAVLDSAELIGDYVYKSPVVALASRFPIVEMALVTPAPQLCQHIGVLADFSFSRKPLRATLALPQIGLCDVYVVHLKSKRSDLGQGSELVTDLNGGADLMARQALGRVASNLQRATEAALLFHQIMLRRQNSSQPVILLGDFNDSLSSSALEAFKVTPKQIYRADIEDKALKAMFEAQLTQALNHFCLFDSYDLHRHSVKLNQNLLQDEFESSASDADQEISPSLKLDSWQRASTHYFGNTGSVLDYILVSSEFDASQNASLAEVVNYQTFDRHLVRPDYERDNMSTDHAPVMMTLAVRR</sequence>
<dbReference type="HOGENOM" id="CLU_056923_1_0_6"/>
<dbReference type="GO" id="GO:0004527">
    <property type="term" value="F:exonuclease activity"/>
    <property type="evidence" value="ECO:0007669"/>
    <property type="project" value="UniProtKB-KW"/>
</dbReference>
<accession>Q12R76</accession>
<dbReference type="PANTHER" id="PTHR14859:SF15">
    <property type="entry name" value="ENDONUCLEASE_EXONUCLEASE_PHOSPHATASE DOMAIN-CONTAINING PROTEIN"/>
    <property type="match status" value="1"/>
</dbReference>
<evidence type="ECO:0000259" key="1">
    <source>
        <dbReference type="Pfam" id="PF03372"/>
    </source>
</evidence>
<dbReference type="EMBL" id="CP000302">
    <property type="protein sequence ID" value="ABE54050.1"/>
    <property type="molecule type" value="Genomic_DNA"/>
</dbReference>
<keyword evidence="3" id="KW-1185">Reference proteome</keyword>
<reference evidence="2 3" key="1">
    <citation type="submission" date="2006-03" db="EMBL/GenBank/DDBJ databases">
        <title>Complete sequence of Shewanella denitrificans OS217.</title>
        <authorList>
            <consortium name="US DOE Joint Genome Institute"/>
            <person name="Copeland A."/>
            <person name="Lucas S."/>
            <person name="Lapidus A."/>
            <person name="Barry K."/>
            <person name="Detter J.C."/>
            <person name="Glavina del Rio T."/>
            <person name="Hammon N."/>
            <person name="Israni S."/>
            <person name="Dalin E."/>
            <person name="Tice H."/>
            <person name="Pitluck S."/>
            <person name="Brettin T."/>
            <person name="Bruce D."/>
            <person name="Han C."/>
            <person name="Tapia R."/>
            <person name="Gilna P."/>
            <person name="Kiss H."/>
            <person name="Schmutz J."/>
            <person name="Larimer F."/>
            <person name="Land M."/>
            <person name="Hauser L."/>
            <person name="Kyrpides N."/>
            <person name="Lykidis A."/>
            <person name="Richardson P."/>
        </authorList>
    </citation>
    <scope>NUCLEOTIDE SEQUENCE [LARGE SCALE GENOMIC DNA]</scope>
    <source>
        <strain evidence="3">OS217 / ATCC BAA-1090 / DSM 15013</strain>
    </source>
</reference>
<keyword evidence="2" id="KW-0540">Nuclease</keyword>
<proteinExistence type="predicted"/>
<name>Q12R76_SHEDO</name>
<keyword evidence="2" id="KW-0255">Endonuclease</keyword>
<dbReference type="InterPro" id="IPR005135">
    <property type="entry name" value="Endo/exonuclease/phosphatase"/>
</dbReference>
<keyword evidence="2" id="KW-0269">Exonuclease</keyword>
<dbReference type="SUPFAM" id="SSF56219">
    <property type="entry name" value="DNase I-like"/>
    <property type="match status" value="1"/>
</dbReference>
<dbReference type="RefSeq" id="WP_011495215.1">
    <property type="nucleotide sequence ID" value="NC_007954.1"/>
</dbReference>
<evidence type="ECO:0000313" key="2">
    <source>
        <dbReference type="EMBL" id="ABE54050.1"/>
    </source>
</evidence>
<protein>
    <submittedName>
        <fullName evidence="2">Endonuclease/exonuclease/phosphatase</fullName>
    </submittedName>
</protein>
<dbReference type="Pfam" id="PF03372">
    <property type="entry name" value="Exo_endo_phos"/>
    <property type="match status" value="1"/>
</dbReference>
<dbReference type="eggNOG" id="COG2374">
    <property type="taxonomic scope" value="Bacteria"/>
</dbReference>
<organism evidence="2 3">
    <name type="scientific">Shewanella denitrificans (strain OS217 / ATCC BAA-1090 / DSM 15013)</name>
    <dbReference type="NCBI Taxonomy" id="318161"/>
    <lineage>
        <taxon>Bacteria</taxon>
        <taxon>Pseudomonadati</taxon>
        <taxon>Pseudomonadota</taxon>
        <taxon>Gammaproteobacteria</taxon>
        <taxon>Alteromonadales</taxon>
        <taxon>Shewanellaceae</taxon>
        <taxon>Shewanella</taxon>
    </lineage>
</organism>
<dbReference type="InterPro" id="IPR036691">
    <property type="entry name" value="Endo/exonu/phosph_ase_sf"/>
</dbReference>